<reference evidence="2" key="1">
    <citation type="submission" date="2012-05" db="EMBL/GenBank/DDBJ databases">
        <authorList>
            <person name="Han B."/>
            <person name="Lu Y."/>
            <person name="Feng Q."/>
            <person name="Zhao Q."/>
            <person name="Lu T.T."/>
            <person name="Li Y."/>
            <person name="Liu K.Y."/>
            <person name="Huang X.H."/>
            <person name="Fan D.L."/>
            <person name="Weng Q.J."/>
            <person name="Zhang L."/>
            <person name="Lu Y.Q."/>
            <person name="Guo Y.L."/>
            <person name="Li W.J."/>
            <person name="Zhou C.C."/>
            <person name="Lu H.Y."/>
            <person name="Huang T."/>
            <person name="Zhu C.R."/>
            <person name="Zhao Y."/>
            <person name="Hu T."/>
            <person name="Yao N."/>
        </authorList>
    </citation>
    <scope>NUCLEOTIDE SEQUENCE</scope>
</reference>
<dbReference type="AlphaFoldDB" id="L0P3S3"/>
<organism evidence="2">
    <name type="scientific">Phyllostachys edulis</name>
    <name type="common">Tortoise shell bamboo</name>
    <name type="synonym">Bambusa edulis</name>
    <dbReference type="NCBI Taxonomy" id="38705"/>
    <lineage>
        <taxon>Eukaryota</taxon>
        <taxon>Viridiplantae</taxon>
        <taxon>Streptophyta</taxon>
        <taxon>Embryophyta</taxon>
        <taxon>Tracheophyta</taxon>
        <taxon>Spermatophyta</taxon>
        <taxon>Magnoliopsida</taxon>
        <taxon>Liliopsida</taxon>
        <taxon>Poales</taxon>
        <taxon>Poaceae</taxon>
        <taxon>BOP clade</taxon>
        <taxon>Bambusoideae</taxon>
        <taxon>Arundinarodae</taxon>
        <taxon>Arundinarieae</taxon>
        <taxon>Arundinariinae</taxon>
        <taxon>Phyllostachys</taxon>
    </lineage>
</organism>
<gene>
    <name evidence="2" type="primary">PH01B019A14.12</name>
</gene>
<accession>L0P3S3</accession>
<feature type="signal peptide" evidence="1">
    <location>
        <begin position="1"/>
        <end position="23"/>
    </location>
</feature>
<name>L0P3S3_PHYED</name>
<protein>
    <submittedName>
        <fullName evidence="2">PH01B019A14.12 protein</fullName>
    </submittedName>
</protein>
<proteinExistence type="predicted"/>
<sequence>MVKRLAVALLLVAALLLGAYCDGRELKGSNRAAMRRAGGELEIHDEEDKDIGILFSIAIQSNSGNNRNGSLLLLKLVLVLPVATAGVERKPQLTVSVLILHNCKGNWKQLVFAISGNSGENGALILLAKECTVHSQNGTAVGEALDCRAKYPEDSIKN</sequence>
<keyword evidence="1" id="KW-0732">Signal</keyword>
<dbReference type="EMBL" id="FO203439">
    <property type="protein sequence ID" value="CCI55343.1"/>
    <property type="molecule type" value="Genomic_DNA"/>
</dbReference>
<evidence type="ECO:0000256" key="1">
    <source>
        <dbReference type="SAM" id="SignalP"/>
    </source>
</evidence>
<feature type="chain" id="PRO_5003946948" evidence="1">
    <location>
        <begin position="24"/>
        <end position="158"/>
    </location>
</feature>
<evidence type="ECO:0000313" key="2">
    <source>
        <dbReference type="EMBL" id="CCI55343.1"/>
    </source>
</evidence>